<evidence type="ECO:0000256" key="8">
    <source>
        <dbReference type="SAM" id="MobiDB-lite"/>
    </source>
</evidence>
<proteinExistence type="inferred from homology"/>
<evidence type="ECO:0000256" key="7">
    <source>
        <dbReference type="ARBA" id="ARBA00049185"/>
    </source>
</evidence>
<dbReference type="SUPFAM" id="SSF53383">
    <property type="entry name" value="PLP-dependent transferases"/>
    <property type="match status" value="1"/>
</dbReference>
<feature type="domain" description="Aminotransferase class I/classII large" evidence="9">
    <location>
        <begin position="43"/>
        <end position="195"/>
    </location>
</feature>
<dbReference type="GO" id="GO:0006520">
    <property type="term" value="P:amino acid metabolic process"/>
    <property type="evidence" value="ECO:0007669"/>
    <property type="project" value="InterPro"/>
</dbReference>
<dbReference type="EMBL" id="NHRY01000193">
    <property type="protein sequence ID" value="PPQ31280.1"/>
    <property type="molecule type" value="Genomic_DNA"/>
</dbReference>
<dbReference type="PANTHER" id="PTHR46383">
    <property type="entry name" value="ASPARTATE AMINOTRANSFERASE"/>
    <property type="match status" value="1"/>
</dbReference>
<evidence type="ECO:0000256" key="3">
    <source>
        <dbReference type="ARBA" id="ARBA00012753"/>
    </source>
</evidence>
<evidence type="ECO:0000256" key="6">
    <source>
        <dbReference type="ARBA" id="ARBA00022898"/>
    </source>
</evidence>
<organism evidence="10 11">
    <name type="scientific">Rhodopila globiformis</name>
    <name type="common">Rhodopseudomonas globiformis</name>
    <dbReference type="NCBI Taxonomy" id="1071"/>
    <lineage>
        <taxon>Bacteria</taxon>
        <taxon>Pseudomonadati</taxon>
        <taxon>Pseudomonadota</taxon>
        <taxon>Alphaproteobacteria</taxon>
        <taxon>Acetobacterales</taxon>
        <taxon>Acetobacteraceae</taxon>
        <taxon>Rhodopila</taxon>
    </lineage>
</organism>
<evidence type="ECO:0000313" key="11">
    <source>
        <dbReference type="Proteomes" id="UP000239724"/>
    </source>
</evidence>
<dbReference type="AlphaFoldDB" id="A0A2S6N9J5"/>
<keyword evidence="4" id="KW-0032">Aminotransferase</keyword>
<dbReference type="Pfam" id="PF00155">
    <property type="entry name" value="Aminotran_1_2"/>
    <property type="match status" value="1"/>
</dbReference>
<evidence type="ECO:0000256" key="2">
    <source>
        <dbReference type="ARBA" id="ARBA00007441"/>
    </source>
</evidence>
<comment type="caution">
    <text evidence="10">The sequence shown here is derived from an EMBL/GenBank/DDBJ whole genome shotgun (WGS) entry which is preliminary data.</text>
</comment>
<reference evidence="10 11" key="1">
    <citation type="journal article" date="2018" name="Arch. Microbiol.">
        <title>New insights into the metabolic potential of the phototrophic purple bacterium Rhodopila globiformis DSM 161(T) from its draft genome sequence and evidence for a vanadium-dependent nitrogenase.</title>
        <authorList>
            <person name="Imhoff J.F."/>
            <person name="Rahn T."/>
            <person name="Kunzel S."/>
            <person name="Neulinger S.C."/>
        </authorList>
    </citation>
    <scope>NUCLEOTIDE SEQUENCE [LARGE SCALE GENOMIC DNA]</scope>
    <source>
        <strain evidence="10 11">DSM 161</strain>
    </source>
</reference>
<dbReference type="GO" id="GO:0004069">
    <property type="term" value="F:L-aspartate:2-oxoglutarate aminotransferase activity"/>
    <property type="evidence" value="ECO:0007669"/>
    <property type="project" value="UniProtKB-EC"/>
</dbReference>
<gene>
    <name evidence="10" type="ORF">CCS01_17605</name>
</gene>
<evidence type="ECO:0000256" key="5">
    <source>
        <dbReference type="ARBA" id="ARBA00022679"/>
    </source>
</evidence>
<sequence length="199" mass="22072">MPRLPASANHPKHKAPSNDSEPTVITRYNIHYGVVSRASVRSVIVRKSSKYFSMAGWRIGWMVLPADLVRPVECLAQNMFISAPYISQVVAEAAFDCQAELQANVARYRRSRDHLLAALPQAGFTRLSPAEGAFYLFADISNRSNDSAGFCARMLVEAGVAVSPGVDFDRGRGNRFLRFSYCGPEADMQEAAERLKGWR</sequence>
<keyword evidence="6" id="KW-0663">Pyridoxal phosphate</keyword>
<dbReference type="Gene3D" id="3.40.640.10">
    <property type="entry name" value="Type I PLP-dependent aspartate aminotransferase-like (Major domain)"/>
    <property type="match status" value="1"/>
</dbReference>
<keyword evidence="5" id="KW-0808">Transferase</keyword>
<dbReference type="CDD" id="cd00609">
    <property type="entry name" value="AAT_like"/>
    <property type="match status" value="1"/>
</dbReference>
<dbReference type="InterPro" id="IPR050596">
    <property type="entry name" value="AspAT/PAT-like"/>
</dbReference>
<feature type="region of interest" description="Disordered" evidence="8">
    <location>
        <begin position="1"/>
        <end position="21"/>
    </location>
</feature>
<dbReference type="GO" id="GO:0030170">
    <property type="term" value="F:pyridoxal phosphate binding"/>
    <property type="evidence" value="ECO:0007669"/>
    <property type="project" value="InterPro"/>
</dbReference>
<evidence type="ECO:0000256" key="1">
    <source>
        <dbReference type="ARBA" id="ARBA00001933"/>
    </source>
</evidence>
<dbReference type="InterPro" id="IPR015424">
    <property type="entry name" value="PyrdxlP-dep_Trfase"/>
</dbReference>
<dbReference type="RefSeq" id="WP_104520133.1">
    <property type="nucleotide sequence ID" value="NZ_NHRY01000193.1"/>
</dbReference>
<accession>A0A2S6N9J5</accession>
<evidence type="ECO:0000259" key="9">
    <source>
        <dbReference type="Pfam" id="PF00155"/>
    </source>
</evidence>
<dbReference type="Proteomes" id="UP000239724">
    <property type="component" value="Unassembled WGS sequence"/>
</dbReference>
<dbReference type="InterPro" id="IPR004839">
    <property type="entry name" value="Aminotransferase_I/II_large"/>
</dbReference>
<dbReference type="PANTHER" id="PTHR46383:SF2">
    <property type="entry name" value="AMINOTRANSFERASE"/>
    <property type="match status" value="1"/>
</dbReference>
<comment type="catalytic activity">
    <reaction evidence="7">
        <text>L-aspartate + 2-oxoglutarate = oxaloacetate + L-glutamate</text>
        <dbReference type="Rhea" id="RHEA:21824"/>
        <dbReference type="ChEBI" id="CHEBI:16452"/>
        <dbReference type="ChEBI" id="CHEBI:16810"/>
        <dbReference type="ChEBI" id="CHEBI:29985"/>
        <dbReference type="ChEBI" id="CHEBI:29991"/>
        <dbReference type="EC" id="2.6.1.1"/>
    </reaction>
</comment>
<dbReference type="EC" id="2.6.1.1" evidence="3"/>
<dbReference type="OrthoDB" id="9804407at2"/>
<comment type="similarity">
    <text evidence="2">Belongs to the class-I pyridoxal-phosphate-dependent aminotransferase family.</text>
</comment>
<dbReference type="InterPro" id="IPR015421">
    <property type="entry name" value="PyrdxlP-dep_Trfase_major"/>
</dbReference>
<evidence type="ECO:0000313" key="10">
    <source>
        <dbReference type="EMBL" id="PPQ31280.1"/>
    </source>
</evidence>
<protein>
    <recommendedName>
        <fullName evidence="3">aspartate transaminase</fullName>
        <ecNumber evidence="3">2.6.1.1</ecNumber>
    </recommendedName>
</protein>
<keyword evidence="11" id="KW-1185">Reference proteome</keyword>
<name>A0A2S6N9J5_RHOGL</name>
<evidence type="ECO:0000256" key="4">
    <source>
        <dbReference type="ARBA" id="ARBA00022576"/>
    </source>
</evidence>
<comment type="cofactor">
    <cofactor evidence="1">
        <name>pyridoxal 5'-phosphate</name>
        <dbReference type="ChEBI" id="CHEBI:597326"/>
    </cofactor>
</comment>